<comment type="caution">
    <text evidence="7">The sequence shown here is derived from an EMBL/GenBank/DDBJ whole genome shotgun (WGS) entry which is preliminary data.</text>
</comment>
<dbReference type="AlphaFoldDB" id="A0A9P6X7F5"/>
<gene>
    <name evidence="7" type="ORF">G6F64_007431</name>
</gene>
<feature type="domain" description="FAD-binding" evidence="6">
    <location>
        <begin position="4"/>
        <end position="171"/>
    </location>
</feature>
<evidence type="ECO:0000256" key="5">
    <source>
        <dbReference type="ARBA" id="ARBA00023033"/>
    </source>
</evidence>
<protein>
    <recommendedName>
        <fullName evidence="6">FAD-binding domain-containing protein</fullName>
    </recommendedName>
</protein>
<keyword evidence="3" id="KW-0274">FAD</keyword>
<sequence>MTQFKVLIVGGGLSGLMLSNVLKSQGIACEVFERDSDPDARHQGFSTTFHEGLKALKEHMSKDRLQDFGKKVGVDHENNAGGISFMFFDSQRNLELASFELPAYQGYRINRKRFRNWLLKGAEETVRWNKQVSHYEEFVDRVEVIFKDGTRTVGDLLVAADGCLSNIAHQLLGDEKFNQLTQINPIHGYACCRWITESEWKQIAKKRNQITIVVGKAADGVSFSLFFSLNRIDRSRGEPFEVFWFLSRSDQEPLIISPDGSNQIKVMNTLKSWASSAYEGAYRQLIVGTPDDTPVKGITIREREPVYDLLMSPHRRVVLMGDSAHPMTMFRGNGANQAILDAGSLANEIRNIVFSQKSLSKAVDDYYKEMIPRSRQAIADSHLTAEIIHKQPDELSHLISQRKKKEV</sequence>
<dbReference type="PRINTS" id="PR00420">
    <property type="entry name" value="RNGMNOXGNASE"/>
</dbReference>
<evidence type="ECO:0000256" key="4">
    <source>
        <dbReference type="ARBA" id="ARBA00023002"/>
    </source>
</evidence>
<keyword evidence="2" id="KW-0285">Flavoprotein</keyword>
<accession>A0A9P6X7F5</accession>
<dbReference type="PANTHER" id="PTHR47178">
    <property type="entry name" value="MONOOXYGENASE, FAD-BINDING"/>
    <property type="match status" value="1"/>
</dbReference>
<dbReference type="SUPFAM" id="SSF51905">
    <property type="entry name" value="FAD/NAD(P)-binding domain"/>
    <property type="match status" value="1"/>
</dbReference>
<evidence type="ECO:0000256" key="1">
    <source>
        <dbReference type="ARBA" id="ARBA00005179"/>
    </source>
</evidence>
<dbReference type="PANTHER" id="PTHR47178:SF4">
    <property type="entry name" value="FAD-DEPENDENT MONOOXYGENASE APTC"/>
    <property type="match status" value="1"/>
</dbReference>
<evidence type="ECO:0000313" key="7">
    <source>
        <dbReference type="EMBL" id="KAG1306651.1"/>
    </source>
</evidence>
<dbReference type="OrthoDB" id="655030at2759"/>
<dbReference type="Gene3D" id="3.50.50.60">
    <property type="entry name" value="FAD/NAD(P)-binding domain"/>
    <property type="match status" value="1"/>
</dbReference>
<dbReference type="Pfam" id="PF01494">
    <property type="entry name" value="FAD_binding_3"/>
    <property type="match status" value="2"/>
</dbReference>
<feature type="domain" description="FAD-binding" evidence="6">
    <location>
        <begin position="316"/>
        <end position="378"/>
    </location>
</feature>
<keyword evidence="4" id="KW-0560">Oxidoreductase</keyword>
<dbReference type="GO" id="GO:0071949">
    <property type="term" value="F:FAD binding"/>
    <property type="evidence" value="ECO:0007669"/>
    <property type="project" value="InterPro"/>
</dbReference>
<dbReference type="EMBL" id="JAANQT010001092">
    <property type="protein sequence ID" value="KAG1306651.1"/>
    <property type="molecule type" value="Genomic_DNA"/>
</dbReference>
<comment type="pathway">
    <text evidence="1">Secondary metabolite biosynthesis.</text>
</comment>
<dbReference type="Proteomes" id="UP000716291">
    <property type="component" value="Unassembled WGS sequence"/>
</dbReference>
<dbReference type="InterPro" id="IPR036188">
    <property type="entry name" value="FAD/NAD-bd_sf"/>
</dbReference>
<keyword evidence="8" id="KW-1185">Reference proteome</keyword>
<name>A0A9P6X7F5_RHIOR</name>
<dbReference type="InterPro" id="IPR002938">
    <property type="entry name" value="FAD-bd"/>
</dbReference>
<evidence type="ECO:0000256" key="2">
    <source>
        <dbReference type="ARBA" id="ARBA00022630"/>
    </source>
</evidence>
<keyword evidence="5" id="KW-0503">Monooxygenase</keyword>
<evidence type="ECO:0000259" key="6">
    <source>
        <dbReference type="Pfam" id="PF01494"/>
    </source>
</evidence>
<organism evidence="7 8">
    <name type="scientific">Rhizopus oryzae</name>
    <name type="common">Mucormycosis agent</name>
    <name type="synonym">Rhizopus arrhizus var. delemar</name>
    <dbReference type="NCBI Taxonomy" id="64495"/>
    <lineage>
        <taxon>Eukaryota</taxon>
        <taxon>Fungi</taxon>
        <taxon>Fungi incertae sedis</taxon>
        <taxon>Mucoromycota</taxon>
        <taxon>Mucoromycotina</taxon>
        <taxon>Mucoromycetes</taxon>
        <taxon>Mucorales</taxon>
        <taxon>Mucorineae</taxon>
        <taxon>Rhizopodaceae</taxon>
        <taxon>Rhizopus</taxon>
    </lineage>
</organism>
<reference evidence="7" key="1">
    <citation type="journal article" date="2020" name="Microb. Genom.">
        <title>Genetic diversity of clinical and environmental Mucorales isolates obtained from an investigation of mucormycosis cases among solid organ transplant recipients.</title>
        <authorList>
            <person name="Nguyen M.H."/>
            <person name="Kaul D."/>
            <person name="Muto C."/>
            <person name="Cheng S.J."/>
            <person name="Richter R.A."/>
            <person name="Bruno V.M."/>
            <person name="Liu G."/>
            <person name="Beyhan S."/>
            <person name="Sundermann A.J."/>
            <person name="Mounaud S."/>
            <person name="Pasculle A.W."/>
            <person name="Nierman W.C."/>
            <person name="Driscoll E."/>
            <person name="Cumbie R."/>
            <person name="Clancy C.J."/>
            <person name="Dupont C.L."/>
        </authorList>
    </citation>
    <scope>NUCLEOTIDE SEQUENCE</scope>
    <source>
        <strain evidence="7">GL11</strain>
    </source>
</reference>
<evidence type="ECO:0000313" key="8">
    <source>
        <dbReference type="Proteomes" id="UP000716291"/>
    </source>
</evidence>
<proteinExistence type="predicted"/>
<evidence type="ECO:0000256" key="3">
    <source>
        <dbReference type="ARBA" id="ARBA00022827"/>
    </source>
</evidence>
<dbReference type="GO" id="GO:0004497">
    <property type="term" value="F:monooxygenase activity"/>
    <property type="evidence" value="ECO:0007669"/>
    <property type="project" value="UniProtKB-KW"/>
</dbReference>